<accession>A0A177ANU0</accession>
<name>A0A177ANU0_9PEZI</name>
<gene>
    <name evidence="1" type="ORF">VC83_00622</name>
</gene>
<dbReference type="Proteomes" id="UP000077154">
    <property type="component" value="Unassembled WGS sequence"/>
</dbReference>
<proteinExistence type="predicted"/>
<protein>
    <submittedName>
        <fullName evidence="1">Uncharacterized protein</fullName>
    </submittedName>
</protein>
<dbReference type="AlphaFoldDB" id="A0A177ANU0"/>
<dbReference type="EMBL" id="KV441386">
    <property type="protein sequence ID" value="OAF62844.1"/>
    <property type="molecule type" value="Genomic_DNA"/>
</dbReference>
<dbReference type="VEuPathDB" id="FungiDB:GMDG_04513"/>
<dbReference type="GeneID" id="36283716"/>
<dbReference type="RefSeq" id="XP_024328115.1">
    <property type="nucleotide sequence ID" value="XM_024464310.1"/>
</dbReference>
<organism evidence="1">
    <name type="scientific">Pseudogymnoascus destructans</name>
    <dbReference type="NCBI Taxonomy" id="655981"/>
    <lineage>
        <taxon>Eukaryota</taxon>
        <taxon>Fungi</taxon>
        <taxon>Dikarya</taxon>
        <taxon>Ascomycota</taxon>
        <taxon>Pezizomycotina</taxon>
        <taxon>Leotiomycetes</taxon>
        <taxon>Thelebolales</taxon>
        <taxon>Thelebolaceae</taxon>
        <taxon>Pseudogymnoascus</taxon>
    </lineage>
</organism>
<evidence type="ECO:0000313" key="1">
    <source>
        <dbReference type="EMBL" id="OAF62844.1"/>
    </source>
</evidence>
<sequence>MKIQPAAQSHPHIAELELEAYGRDWILEAFISMPLIIFIDGFGVYRNMYCSLIGIYTIAAQSLQDRMKRSNVFVITLGPHGAKLNDVMSSLPELSKLDRGTILTINGKMKRVLAFPICFTGDMPQQNDNAGVLRLGCALLAQYSAHSLSGLLSWVSS</sequence>
<reference evidence="1" key="1">
    <citation type="submission" date="2016-03" db="EMBL/GenBank/DDBJ databases">
        <title>Updated assembly of Pseudogymnoascus destructans, the fungus causing white-nose syndrome of bats.</title>
        <authorList>
            <person name="Palmer J.M."/>
            <person name="Drees K.P."/>
            <person name="Foster J.T."/>
            <person name="Lindner D.L."/>
        </authorList>
    </citation>
    <scope>NUCLEOTIDE SEQUENCE [LARGE SCALE GENOMIC DNA]</scope>
    <source>
        <strain evidence="1">20631-21</strain>
    </source>
</reference>
<dbReference type="OrthoDB" id="5372708at2759"/>